<keyword evidence="2" id="KW-1185">Reference proteome</keyword>
<reference evidence="1 2" key="1">
    <citation type="submission" date="2021-05" db="EMBL/GenBank/DDBJ databases">
        <title>A novel Methanospirillum isolate from a pyrite-forming mixed culture.</title>
        <authorList>
            <person name="Bunk B."/>
            <person name="Sproer C."/>
            <person name="Spring S."/>
            <person name="Pester M."/>
        </authorList>
    </citation>
    <scope>NUCLEOTIDE SEQUENCE [LARGE SCALE GENOMIC DNA]</scope>
    <source>
        <strain evidence="1 2">J.3.6.1-F.2.7.3</strain>
    </source>
</reference>
<gene>
    <name evidence="1" type="ORF">KHC33_06400</name>
</gene>
<dbReference type="RefSeq" id="WP_214420891.1">
    <property type="nucleotide sequence ID" value="NZ_CP075546.1"/>
</dbReference>
<dbReference type="Proteomes" id="UP000680656">
    <property type="component" value="Chromosome"/>
</dbReference>
<dbReference type="GeneID" id="65096798"/>
<dbReference type="AlphaFoldDB" id="A0A8E7EIG7"/>
<accession>A0A8E7EIG7</accession>
<organism evidence="1 2">
    <name type="scientific">Methanospirillum purgamenti</name>
    <dbReference type="NCBI Taxonomy" id="2834276"/>
    <lineage>
        <taxon>Archaea</taxon>
        <taxon>Methanobacteriati</taxon>
        <taxon>Methanobacteriota</taxon>
        <taxon>Stenosarchaea group</taxon>
        <taxon>Methanomicrobia</taxon>
        <taxon>Methanomicrobiales</taxon>
        <taxon>Methanospirillaceae</taxon>
        <taxon>Methanospirillum</taxon>
    </lineage>
</organism>
<dbReference type="EMBL" id="CP075546">
    <property type="protein sequence ID" value="QVV90117.1"/>
    <property type="molecule type" value="Genomic_DNA"/>
</dbReference>
<proteinExistence type="predicted"/>
<dbReference type="KEGG" id="mrtj:KHC33_06400"/>
<evidence type="ECO:0000313" key="1">
    <source>
        <dbReference type="EMBL" id="QVV90117.1"/>
    </source>
</evidence>
<name>A0A8E7EIG7_9EURY</name>
<protein>
    <submittedName>
        <fullName evidence="1">Uncharacterized protein</fullName>
    </submittedName>
</protein>
<sequence length="53" mass="6445">MKYTDRCGADEARLIVFDRRPDVPWDEKIFQETRFFKGFETNMNQCPVRIWGM</sequence>
<evidence type="ECO:0000313" key="2">
    <source>
        <dbReference type="Proteomes" id="UP000680656"/>
    </source>
</evidence>